<gene>
    <name evidence="1" type="ORF">P255_02869</name>
</gene>
<dbReference type="RefSeq" id="WP_004898449.1">
    <property type="nucleotide sequence ID" value="NZ_BBTI01000014.1"/>
</dbReference>
<accession>V2UI01</accession>
<dbReference type="Proteomes" id="UP000018418">
    <property type="component" value="Unassembled WGS sequence"/>
</dbReference>
<evidence type="ECO:0000313" key="1">
    <source>
        <dbReference type="EMBL" id="ESK48226.1"/>
    </source>
</evidence>
<sequence>MKVTKILKIGRRQTVRLPESFRFNYHPDAIKQFGHDVQLPPIENPWGIMQEAVNEFEAGFQMKREEQGKQRR</sequence>
<keyword evidence="2" id="KW-1185">Reference proteome</keyword>
<name>V2UI01_9GAMM</name>
<protein>
    <recommendedName>
        <fullName evidence="3">SpoVT-AbrB domain-containing protein</fullName>
    </recommendedName>
</protein>
<dbReference type="OrthoDB" id="5298361at2"/>
<dbReference type="AlphaFoldDB" id="V2UI01"/>
<reference evidence="1 2" key="1">
    <citation type="submission" date="2013-10" db="EMBL/GenBank/DDBJ databases">
        <title>The Genome Sequence of Acinetobacter brisouii CIP 110357.</title>
        <authorList>
            <consortium name="The Broad Institute Genomics Platform"/>
            <consortium name="The Broad Institute Genome Sequencing Center for Infectious Disease"/>
            <person name="Cerqueira G."/>
            <person name="Feldgarden M."/>
            <person name="Courvalin P."/>
            <person name="Grillot-Courvalin C."/>
            <person name="Clermont D."/>
            <person name="Rocha E."/>
            <person name="Yoon E.-J."/>
            <person name="Nemec A."/>
            <person name="Young S.K."/>
            <person name="Zeng Q."/>
            <person name="Gargeya S."/>
            <person name="Fitzgerald M."/>
            <person name="Abouelleil A."/>
            <person name="Alvarado L."/>
            <person name="Berlin A.M."/>
            <person name="Chapman S.B."/>
            <person name="Gainer-Dewar J."/>
            <person name="Goldberg J."/>
            <person name="Gnerre S."/>
            <person name="Griggs A."/>
            <person name="Gujja S."/>
            <person name="Hansen M."/>
            <person name="Howarth C."/>
            <person name="Imamovic A."/>
            <person name="Ireland A."/>
            <person name="Larimer J."/>
            <person name="McCowan C."/>
            <person name="Murphy C."/>
            <person name="Pearson M."/>
            <person name="Poon T.W."/>
            <person name="Priest M."/>
            <person name="Roberts A."/>
            <person name="Saif S."/>
            <person name="Shea T."/>
            <person name="Sykes S."/>
            <person name="Wortman J."/>
            <person name="Nusbaum C."/>
            <person name="Birren B."/>
        </authorList>
    </citation>
    <scope>NUCLEOTIDE SEQUENCE [LARGE SCALE GENOMIC DNA]</scope>
    <source>
        <strain evidence="1 2">CIP 110357</strain>
    </source>
</reference>
<proteinExistence type="predicted"/>
<dbReference type="HOGENOM" id="CLU_162018_2_2_6"/>
<organism evidence="1 2">
    <name type="scientific">Acinetobacter brisouii CIP 110357</name>
    <dbReference type="NCBI Taxonomy" id="1341683"/>
    <lineage>
        <taxon>Bacteria</taxon>
        <taxon>Pseudomonadati</taxon>
        <taxon>Pseudomonadota</taxon>
        <taxon>Gammaproteobacteria</taxon>
        <taxon>Moraxellales</taxon>
        <taxon>Moraxellaceae</taxon>
        <taxon>Acinetobacter</taxon>
    </lineage>
</organism>
<evidence type="ECO:0000313" key="2">
    <source>
        <dbReference type="Proteomes" id="UP000018418"/>
    </source>
</evidence>
<comment type="caution">
    <text evidence="1">The sequence shown here is derived from an EMBL/GenBank/DDBJ whole genome shotgun (WGS) entry which is preliminary data.</text>
</comment>
<dbReference type="EMBL" id="AYEU01000012">
    <property type="protein sequence ID" value="ESK48226.1"/>
    <property type="molecule type" value="Genomic_DNA"/>
</dbReference>
<evidence type="ECO:0008006" key="3">
    <source>
        <dbReference type="Google" id="ProtNLM"/>
    </source>
</evidence>